<dbReference type="InterPro" id="IPR038071">
    <property type="entry name" value="UROD/MetE-like_sf"/>
</dbReference>
<evidence type="ECO:0000313" key="2">
    <source>
        <dbReference type="EMBL" id="GFN81372.1"/>
    </source>
</evidence>
<evidence type="ECO:0000259" key="1">
    <source>
        <dbReference type="Pfam" id="PF01208"/>
    </source>
</evidence>
<dbReference type="GO" id="GO:0004853">
    <property type="term" value="F:uroporphyrinogen decarboxylase activity"/>
    <property type="evidence" value="ECO:0007669"/>
    <property type="project" value="InterPro"/>
</dbReference>
<feature type="domain" description="Uroporphyrinogen decarboxylase (URO-D)" evidence="1">
    <location>
        <begin position="16"/>
        <end position="73"/>
    </location>
</feature>
<keyword evidence="3" id="KW-1185">Reference proteome</keyword>
<reference evidence="2 3" key="1">
    <citation type="journal article" date="2021" name="Elife">
        <title>Chloroplast acquisition without the gene transfer in kleptoplastic sea slugs, Plakobranchus ocellatus.</title>
        <authorList>
            <person name="Maeda T."/>
            <person name="Takahashi S."/>
            <person name="Yoshida T."/>
            <person name="Shimamura S."/>
            <person name="Takaki Y."/>
            <person name="Nagai Y."/>
            <person name="Toyoda A."/>
            <person name="Suzuki Y."/>
            <person name="Arimoto A."/>
            <person name="Ishii H."/>
            <person name="Satoh N."/>
            <person name="Nishiyama T."/>
            <person name="Hasebe M."/>
            <person name="Maruyama T."/>
            <person name="Minagawa J."/>
            <person name="Obokata J."/>
            <person name="Shigenobu S."/>
        </authorList>
    </citation>
    <scope>NUCLEOTIDE SEQUENCE [LARGE SCALE GENOMIC DNA]</scope>
</reference>
<organism evidence="2 3">
    <name type="scientific">Plakobranchus ocellatus</name>
    <dbReference type="NCBI Taxonomy" id="259542"/>
    <lineage>
        <taxon>Eukaryota</taxon>
        <taxon>Metazoa</taxon>
        <taxon>Spiralia</taxon>
        <taxon>Lophotrochozoa</taxon>
        <taxon>Mollusca</taxon>
        <taxon>Gastropoda</taxon>
        <taxon>Heterobranchia</taxon>
        <taxon>Euthyneura</taxon>
        <taxon>Panpulmonata</taxon>
        <taxon>Sacoglossa</taxon>
        <taxon>Placobranchoidea</taxon>
        <taxon>Plakobranchidae</taxon>
        <taxon>Plakobranchus</taxon>
    </lineage>
</organism>
<evidence type="ECO:0000313" key="3">
    <source>
        <dbReference type="Proteomes" id="UP000735302"/>
    </source>
</evidence>
<dbReference type="EMBL" id="BLXT01000924">
    <property type="protein sequence ID" value="GFN81372.1"/>
    <property type="molecule type" value="Genomic_DNA"/>
</dbReference>
<dbReference type="SUPFAM" id="SSF51726">
    <property type="entry name" value="UROD/MetE-like"/>
    <property type="match status" value="1"/>
</dbReference>
<accession>A0AAV3YG28</accession>
<comment type="caution">
    <text evidence="2">The sequence shown here is derived from an EMBL/GenBank/DDBJ whole genome shotgun (WGS) entry which is preliminary data.</text>
</comment>
<dbReference type="PANTHER" id="PTHR21091:SF169">
    <property type="entry name" value="UROPORPHYRINOGEN DECARBOXYLASE"/>
    <property type="match status" value="1"/>
</dbReference>
<dbReference type="Pfam" id="PF01208">
    <property type="entry name" value="URO-D"/>
    <property type="match status" value="1"/>
</dbReference>
<name>A0AAV3YG28_9GAST</name>
<dbReference type="GO" id="GO:0006783">
    <property type="term" value="P:heme biosynthetic process"/>
    <property type="evidence" value="ECO:0007669"/>
    <property type="project" value="TreeGrafter"/>
</dbReference>
<protein>
    <submittedName>
        <fullName evidence="2">Uroporphyrinogen decarboxylase</fullName>
    </submittedName>
</protein>
<dbReference type="AlphaFoldDB" id="A0AAV3YG28"/>
<sequence>MATAVDFTNQSFAPLKNDLILRVARGERAKRVPVWVLKQAGKYLPEYKELRGNRKFFDICKDPELVCDITVQVCLHQ</sequence>
<dbReference type="GO" id="GO:0005829">
    <property type="term" value="C:cytosol"/>
    <property type="evidence" value="ECO:0007669"/>
    <property type="project" value="TreeGrafter"/>
</dbReference>
<dbReference type="Proteomes" id="UP000735302">
    <property type="component" value="Unassembled WGS sequence"/>
</dbReference>
<dbReference type="InterPro" id="IPR000257">
    <property type="entry name" value="Uroporphyrinogen_deCOase"/>
</dbReference>
<dbReference type="PANTHER" id="PTHR21091">
    <property type="entry name" value="METHYLTETRAHYDROFOLATE:HOMOCYSTEINE METHYLTRANSFERASE RELATED"/>
    <property type="match status" value="1"/>
</dbReference>
<dbReference type="Gene3D" id="3.20.20.210">
    <property type="match status" value="1"/>
</dbReference>
<proteinExistence type="predicted"/>
<gene>
    <name evidence="2" type="ORF">PoB_000787800</name>
</gene>